<dbReference type="AlphaFoldDB" id="A0A0G1KW33"/>
<evidence type="ECO:0000313" key="1">
    <source>
        <dbReference type="EMBL" id="KKT52099.1"/>
    </source>
</evidence>
<evidence type="ECO:0000313" key="2">
    <source>
        <dbReference type="Proteomes" id="UP000034006"/>
    </source>
</evidence>
<accession>A0A0G1KW33</accession>
<sequence length="313" mass="36893">MTTFDQKLSRSLLFLPIDLLDKVFLWLAYRELKPVSEISLTRQKRKSNKENLLRIEKWLRVAGLHSSPEKGNCTSLHVGKDMEKVLLSSVILRSTDYDNEIKTGILLGYPEASVKAYAINRNLELGQNPEPLIYPGFYMIHENTKSIDYLPYLVYAATTRNLSKELSVAKKWAQLIRTETPILAKWYEDYFFRRNVVRTKIRTKWIKKLELYELPMLKLFSRYTNITDDPKQKILLILSDFYEDLLDEFQVASMGNMILQELPKEEKDCRELTQILKRCMRMYQSGKRVNLKAIVVNSRLIYHWYKKSKLSCS</sequence>
<comment type="caution">
    <text evidence="1">The sequence shown here is derived from an EMBL/GenBank/DDBJ whole genome shotgun (WGS) entry which is preliminary data.</text>
</comment>
<dbReference type="Proteomes" id="UP000034006">
    <property type="component" value="Unassembled WGS sequence"/>
</dbReference>
<protein>
    <submittedName>
        <fullName evidence="1">Uncharacterized protein</fullName>
    </submittedName>
</protein>
<reference evidence="1 2" key="1">
    <citation type="journal article" date="2015" name="Nature">
        <title>rRNA introns, odd ribosomes, and small enigmatic genomes across a large radiation of phyla.</title>
        <authorList>
            <person name="Brown C.T."/>
            <person name="Hug L.A."/>
            <person name="Thomas B.C."/>
            <person name="Sharon I."/>
            <person name="Castelle C.J."/>
            <person name="Singh A."/>
            <person name="Wilkins M.J."/>
            <person name="Williams K.H."/>
            <person name="Banfield J.F."/>
        </authorList>
    </citation>
    <scope>NUCLEOTIDE SEQUENCE [LARGE SCALE GENOMIC DNA]</scope>
</reference>
<name>A0A0G1KW33_9BACT</name>
<proteinExistence type="predicted"/>
<dbReference type="EMBL" id="LCIH01000004">
    <property type="protein sequence ID" value="KKT52099.1"/>
    <property type="molecule type" value="Genomic_DNA"/>
</dbReference>
<gene>
    <name evidence="1" type="ORF">UW44_C0004G0004</name>
</gene>
<organism evidence="1 2">
    <name type="scientific">Candidatus Collierbacteria bacterium GW2011_GWB2_44_22</name>
    <dbReference type="NCBI Taxonomy" id="1618387"/>
    <lineage>
        <taxon>Bacteria</taxon>
        <taxon>Candidatus Collieribacteriota</taxon>
    </lineage>
</organism>